<organism evidence="2 3">
    <name type="scientific">Legionella norrlandica</name>
    <dbReference type="NCBI Taxonomy" id="1498499"/>
    <lineage>
        <taxon>Bacteria</taxon>
        <taxon>Pseudomonadati</taxon>
        <taxon>Pseudomonadota</taxon>
        <taxon>Gammaproteobacteria</taxon>
        <taxon>Legionellales</taxon>
        <taxon>Legionellaceae</taxon>
        <taxon>Legionella</taxon>
    </lineage>
</organism>
<dbReference type="RefSeq" id="WP_035887227.1">
    <property type="nucleotide sequence ID" value="NZ_JNCF01000005.1"/>
</dbReference>
<name>A0A0A2SXB8_9GAMM</name>
<dbReference type="Gene3D" id="3.40.50.150">
    <property type="entry name" value="Vaccinia Virus protein VP39"/>
    <property type="match status" value="1"/>
</dbReference>
<dbReference type="SUPFAM" id="SSF53335">
    <property type="entry name" value="S-adenosyl-L-methionine-dependent methyltransferases"/>
    <property type="match status" value="1"/>
</dbReference>
<evidence type="ECO:0000313" key="3">
    <source>
        <dbReference type="Proteomes" id="UP000054422"/>
    </source>
</evidence>
<dbReference type="InterPro" id="IPR013217">
    <property type="entry name" value="Methyltransf_12"/>
</dbReference>
<reference evidence="2 3" key="1">
    <citation type="submission" date="2014-05" db="EMBL/GenBank/DDBJ databases">
        <authorList>
            <person name="Rizzardi K."/>
            <person name="Winiecka-Krusnell J."/>
            <person name="Ramliden M."/>
            <person name="Alm E."/>
            <person name="Andersson S."/>
            <person name="Byfors S."/>
        </authorList>
    </citation>
    <scope>NUCLEOTIDE SEQUENCE [LARGE SCALE GENOMIC DNA]</scope>
    <source>
        <strain evidence="2 3">LEGN</strain>
    </source>
</reference>
<evidence type="ECO:0000313" key="2">
    <source>
        <dbReference type="EMBL" id="KGP64089.1"/>
    </source>
</evidence>
<protein>
    <submittedName>
        <fullName evidence="2">Methyltransferase</fullName>
    </submittedName>
</protein>
<dbReference type="GO" id="GO:0008168">
    <property type="term" value="F:methyltransferase activity"/>
    <property type="evidence" value="ECO:0007669"/>
    <property type="project" value="UniProtKB-KW"/>
</dbReference>
<dbReference type="EMBL" id="JNCF01000005">
    <property type="protein sequence ID" value="KGP64089.1"/>
    <property type="molecule type" value="Genomic_DNA"/>
</dbReference>
<keyword evidence="3" id="KW-1185">Reference proteome</keyword>
<dbReference type="InterPro" id="IPR029063">
    <property type="entry name" value="SAM-dependent_MTases_sf"/>
</dbReference>
<dbReference type="STRING" id="1498499.EP47_08040"/>
<gene>
    <name evidence="2" type="ORF">EP47_08040</name>
</gene>
<dbReference type="AlphaFoldDB" id="A0A0A2SXB8"/>
<accession>A0A0A2SXB8</accession>
<keyword evidence="2" id="KW-0808">Transferase</keyword>
<dbReference type="Pfam" id="PF08242">
    <property type="entry name" value="Methyltransf_12"/>
    <property type="match status" value="1"/>
</dbReference>
<keyword evidence="2" id="KW-0489">Methyltransferase</keyword>
<dbReference type="Proteomes" id="UP000054422">
    <property type="component" value="Unassembled WGS sequence"/>
</dbReference>
<dbReference type="GO" id="GO:0032259">
    <property type="term" value="P:methylation"/>
    <property type="evidence" value="ECO:0007669"/>
    <property type="project" value="UniProtKB-KW"/>
</dbReference>
<comment type="caution">
    <text evidence="2">The sequence shown here is derived from an EMBL/GenBank/DDBJ whole genome shotgun (WGS) entry which is preliminary data.</text>
</comment>
<evidence type="ECO:0000259" key="1">
    <source>
        <dbReference type="Pfam" id="PF08242"/>
    </source>
</evidence>
<dbReference type="OrthoDB" id="5632330at2"/>
<dbReference type="CDD" id="cd02440">
    <property type="entry name" value="AdoMet_MTases"/>
    <property type="match status" value="1"/>
</dbReference>
<feature type="domain" description="Methyltransferase type 12" evidence="1">
    <location>
        <begin position="196"/>
        <end position="304"/>
    </location>
</feature>
<proteinExistence type="predicted"/>
<sequence length="407" mass="45509">MEFLDFCKAIKVSVENYNKLNGVLKNSLFLLAELDKLIGSHDLNQSLCMTQATILFEGFYRHLSTDSLKHEFQIIRANRWAHHFGTPTITFLLSFKTQIDQTVKLFGELTDEVEPPLELPWNISKTEELSIDSDNNIVTNPKSITHVEAPSSKESTGIFTKTHNPFGGFTTTPCDPVSQKFIEHAALSAKQGGKVLEIGAAFGAATLEAIAKGATVFCNDVEPENLAVVRQRFLELTDDSSESLTGDSSKLILVPGELPNELIGLPEKQFDAILICRVLHFFSGAKIEESLALLSKLLTPNGKIYIVCETPFLKNWQRFIPEFNRRVDNNEEWPGEITEPAKYESSGRVSSLPKFVHWITKEVLERSLMKAGFSVEHSEYINRKGQFPDDLLLPEYGKESIGAIGMI</sequence>